<dbReference type="EMBL" id="AHON02000058">
    <property type="protein sequence ID" value="EKO33139.1"/>
    <property type="molecule type" value="Genomic_DNA"/>
</dbReference>
<evidence type="ECO:0000313" key="1">
    <source>
        <dbReference type="EMBL" id="EKO33139.1"/>
    </source>
</evidence>
<name>A0A0E2BCY4_9LEPT</name>
<evidence type="ECO:0000313" key="2">
    <source>
        <dbReference type="Proteomes" id="UP000006329"/>
    </source>
</evidence>
<dbReference type="Proteomes" id="UP000006329">
    <property type="component" value="Unassembled WGS sequence"/>
</dbReference>
<keyword evidence="2" id="KW-1185">Reference proteome</keyword>
<comment type="caution">
    <text evidence="1">The sequence shown here is derived from an EMBL/GenBank/DDBJ whole genome shotgun (WGS) entry which is preliminary data.</text>
</comment>
<accession>A0A0E2BCY4</accession>
<proteinExistence type="predicted"/>
<protein>
    <submittedName>
        <fullName evidence="1">Uncharacterized protein</fullName>
    </submittedName>
</protein>
<dbReference type="RefSeq" id="WP_004484970.1">
    <property type="nucleotide sequence ID" value="NZ_AHON02000058.1"/>
</dbReference>
<sequence>MPLSAKDIYLSEASKGRPADIKAILERVVMCIHFGGEEPYDAERRAFLEERFVELKCESVDKDLRKIKKKYRHSKKHLRILGKAENVLPD</sequence>
<organism evidence="1 2">
    <name type="scientific">Leptospira santarosai str. MOR084</name>
    <dbReference type="NCBI Taxonomy" id="1049984"/>
    <lineage>
        <taxon>Bacteria</taxon>
        <taxon>Pseudomonadati</taxon>
        <taxon>Spirochaetota</taxon>
        <taxon>Spirochaetia</taxon>
        <taxon>Leptospirales</taxon>
        <taxon>Leptospiraceae</taxon>
        <taxon>Leptospira</taxon>
    </lineage>
</organism>
<gene>
    <name evidence="1" type="ORF">LEP1GSC179_0152</name>
</gene>
<dbReference type="AlphaFoldDB" id="A0A0E2BCY4"/>
<reference evidence="1" key="1">
    <citation type="submission" date="2012-10" db="EMBL/GenBank/DDBJ databases">
        <authorList>
            <person name="Harkins D.M."/>
            <person name="Durkin A.S."/>
            <person name="Brinkac L.M."/>
            <person name="Haft D.H."/>
            <person name="Selengut J.D."/>
            <person name="Sanka R."/>
            <person name="DePew J."/>
            <person name="Purushe J."/>
            <person name="Matthias M.A."/>
            <person name="Vinetz J.M."/>
            <person name="Sutton G.G."/>
            <person name="Nierman W.C."/>
            <person name="Fouts D.E."/>
        </authorList>
    </citation>
    <scope>NUCLEOTIDE SEQUENCE [LARGE SCALE GENOMIC DNA]</scope>
    <source>
        <strain evidence="1">MOR084</strain>
    </source>
</reference>